<feature type="compositionally biased region" description="Polar residues" evidence="1">
    <location>
        <begin position="106"/>
        <end position="127"/>
    </location>
</feature>
<evidence type="ECO:0000313" key="2">
    <source>
        <dbReference type="EMBL" id="KAK4520218.1"/>
    </source>
</evidence>
<keyword evidence="3" id="KW-1185">Reference proteome</keyword>
<accession>A0AAN7DN56</accession>
<evidence type="ECO:0000313" key="3">
    <source>
        <dbReference type="Proteomes" id="UP001304243"/>
    </source>
</evidence>
<dbReference type="RefSeq" id="XP_064686884.1">
    <property type="nucleotide sequence ID" value="XM_064827600.1"/>
</dbReference>
<protein>
    <submittedName>
        <fullName evidence="2">Uncharacterized protein</fullName>
    </submittedName>
</protein>
<name>A0AAN7DN56_9FUNG</name>
<feature type="region of interest" description="Disordered" evidence="1">
    <location>
        <begin position="89"/>
        <end position="127"/>
    </location>
</feature>
<sequence>MSEATHHAGDALLRQCVGALDRLYSCTSNRDHLTILNTAVEKLLQDQFKNFESFRAELSCMNDPLLSTLKSSNKAGMVIFNEEEEEEERARLGAEGVEREKAEEVNQATSSTDGIAPTQATSSTPDTLTSTCVDAAVQLEPTTATTNVFEMPAPMDGLPNVITNGPLTEAIVQ</sequence>
<feature type="compositionally biased region" description="Basic and acidic residues" evidence="1">
    <location>
        <begin position="89"/>
        <end position="104"/>
    </location>
</feature>
<dbReference type="EMBL" id="JASEJX010000011">
    <property type="protein sequence ID" value="KAK4520218.1"/>
    <property type="molecule type" value="Genomic_DNA"/>
</dbReference>
<dbReference type="AlphaFoldDB" id="A0AAN7DN56"/>
<dbReference type="GeneID" id="89952035"/>
<evidence type="ECO:0000256" key="1">
    <source>
        <dbReference type="SAM" id="MobiDB-lite"/>
    </source>
</evidence>
<organism evidence="2 3">
    <name type="scientific">Mucor velutinosus</name>
    <dbReference type="NCBI Taxonomy" id="708070"/>
    <lineage>
        <taxon>Eukaryota</taxon>
        <taxon>Fungi</taxon>
        <taxon>Fungi incertae sedis</taxon>
        <taxon>Mucoromycota</taxon>
        <taxon>Mucoromycotina</taxon>
        <taxon>Mucoromycetes</taxon>
        <taxon>Mucorales</taxon>
        <taxon>Mucorineae</taxon>
        <taxon>Mucoraceae</taxon>
        <taxon>Mucor</taxon>
    </lineage>
</organism>
<gene>
    <name evidence="2" type="ORF">ATC70_008349</name>
</gene>
<proteinExistence type="predicted"/>
<dbReference type="Proteomes" id="UP001304243">
    <property type="component" value="Unassembled WGS sequence"/>
</dbReference>
<comment type="caution">
    <text evidence="2">The sequence shown here is derived from an EMBL/GenBank/DDBJ whole genome shotgun (WGS) entry which is preliminary data.</text>
</comment>
<reference evidence="2 3" key="1">
    <citation type="submission" date="2022-11" db="EMBL/GenBank/DDBJ databases">
        <title>Mucor velutinosus strain NIH1002 WGS.</title>
        <authorList>
            <person name="Subramanian P."/>
            <person name="Mullikin J.C."/>
            <person name="Segre J.A."/>
            <person name="Zelazny A.M."/>
        </authorList>
    </citation>
    <scope>NUCLEOTIDE SEQUENCE [LARGE SCALE GENOMIC DNA]</scope>
    <source>
        <strain evidence="2 3">NIH1002</strain>
    </source>
</reference>